<dbReference type="OrthoDB" id="159449at2759"/>
<dbReference type="Gene3D" id="1.10.10.750">
    <property type="entry name" value="Ypt/Rab-GAP domain of gyp1p, domain 1"/>
    <property type="match status" value="1"/>
</dbReference>
<dbReference type="GO" id="GO:0005096">
    <property type="term" value="F:GTPase activator activity"/>
    <property type="evidence" value="ECO:0007669"/>
    <property type="project" value="TreeGrafter"/>
</dbReference>
<dbReference type="Pfam" id="PF10558">
    <property type="entry name" value="MTP18"/>
    <property type="match status" value="1"/>
</dbReference>
<dbReference type="GO" id="GO:0031267">
    <property type="term" value="F:small GTPase binding"/>
    <property type="evidence" value="ECO:0007669"/>
    <property type="project" value="TreeGrafter"/>
</dbReference>
<gene>
    <name evidence="2" type="ORF">Cfor_07255</name>
</gene>
<evidence type="ECO:0000313" key="3">
    <source>
        <dbReference type="Proteomes" id="UP000502823"/>
    </source>
</evidence>
<dbReference type="SMART" id="SM00164">
    <property type="entry name" value="TBC"/>
    <property type="match status" value="1"/>
</dbReference>
<evidence type="ECO:0000313" key="2">
    <source>
        <dbReference type="EMBL" id="GFG35841.1"/>
    </source>
</evidence>
<dbReference type="FunFam" id="1.10.10.750:FF:000001">
    <property type="entry name" value="TBC1 domain family member 10A"/>
    <property type="match status" value="1"/>
</dbReference>
<sequence>MPEKDIYRDTPVRLLGYANEVGEAFRPLIHVSWVRLSYGIASAYVLADTLDKTLKMSKRPFVNDSKKYHQVFIAGIDTLIWQSFASVIVPGVTINRIDASCAKQTSSSVRCTSSVNRKQSTAFVVIGPQYDASFRATRREGGSGVVRYVVVSCGDKMASYQEQAGDDDSCSEASSAVHNGSVISTVPDRHGFLGGSQYTADPKQLVPPSVVLRREQKWLRMLSNWEHFMTKNYKKVRERCRKGIPASVRPRAWLYLCGGNLLLEQKKNLYAKLAAEDGDPRWVDDIRKDLNRQFPYHEMFVDQEGHGQAQAPLAAFLLMHMPAEQAFWCLVSICDKYLAGYYTPEMETLRVDGDILFGLLKKVAPSVYKHLKKQKVEPILYMTEWFLCVFIRTLPWDTILRVWDMFLCEGVKVVFKVALVVLKFSLGRQHVLKKCPTMCETLEVLRHPPQAVMEEEFVVYQLNRLNLTEEDFEYEHQRQVAKRRVQEKSKRSGGRR</sequence>
<dbReference type="FunFam" id="1.10.472.80:FF:000008">
    <property type="entry name" value="TBC1 domain family member 10A"/>
    <property type="match status" value="1"/>
</dbReference>
<dbReference type="Proteomes" id="UP000502823">
    <property type="component" value="Unassembled WGS sequence"/>
</dbReference>
<reference evidence="3" key="1">
    <citation type="submission" date="2020-01" db="EMBL/GenBank/DDBJ databases">
        <title>Draft genome sequence of the Termite Coptotermes fromosanus.</title>
        <authorList>
            <person name="Itakura S."/>
            <person name="Yosikawa Y."/>
            <person name="Umezawa K."/>
        </authorList>
    </citation>
    <scope>NUCLEOTIDE SEQUENCE [LARGE SCALE GENOMIC DNA]</scope>
</reference>
<dbReference type="PROSITE" id="PS50086">
    <property type="entry name" value="TBC_RABGAP"/>
    <property type="match status" value="1"/>
</dbReference>
<dbReference type="Gene3D" id="1.10.8.270">
    <property type="entry name" value="putative rabgap domain of human tbc1 domain family member 14 like domains"/>
    <property type="match status" value="1"/>
</dbReference>
<comment type="caution">
    <text evidence="2">The sequence shown here is derived from an EMBL/GenBank/DDBJ whole genome shotgun (WGS) entry which is preliminary data.</text>
</comment>
<name>A0A6L2PTA1_COPFO</name>
<organism evidence="2 3">
    <name type="scientific">Coptotermes formosanus</name>
    <name type="common">Formosan subterranean termite</name>
    <dbReference type="NCBI Taxonomy" id="36987"/>
    <lineage>
        <taxon>Eukaryota</taxon>
        <taxon>Metazoa</taxon>
        <taxon>Ecdysozoa</taxon>
        <taxon>Arthropoda</taxon>
        <taxon>Hexapoda</taxon>
        <taxon>Insecta</taxon>
        <taxon>Pterygota</taxon>
        <taxon>Neoptera</taxon>
        <taxon>Polyneoptera</taxon>
        <taxon>Dictyoptera</taxon>
        <taxon>Blattodea</taxon>
        <taxon>Blattoidea</taxon>
        <taxon>Termitoidae</taxon>
        <taxon>Rhinotermitidae</taxon>
        <taxon>Coptotermes</taxon>
    </lineage>
</organism>
<dbReference type="InterPro" id="IPR050302">
    <property type="entry name" value="Rab_GAP_TBC_domain"/>
</dbReference>
<dbReference type="InParanoid" id="A0A6L2PTA1"/>
<dbReference type="FunCoup" id="A0A6L2PTA1">
    <property type="interactions" value="567"/>
</dbReference>
<dbReference type="AlphaFoldDB" id="A0A6L2PTA1"/>
<dbReference type="InterPro" id="IPR035969">
    <property type="entry name" value="Rab-GAP_TBC_sf"/>
</dbReference>
<feature type="domain" description="Rab-GAP TBC" evidence="1">
    <location>
        <begin position="243"/>
        <end position="410"/>
    </location>
</feature>
<dbReference type="InterPro" id="IPR019560">
    <property type="entry name" value="Mitochondrial_18_kDa_protein"/>
</dbReference>
<proteinExistence type="predicted"/>
<dbReference type="PANTHER" id="PTHR47219">
    <property type="entry name" value="RAB GTPASE-ACTIVATING PROTEIN 1-LIKE"/>
    <property type="match status" value="1"/>
</dbReference>
<dbReference type="PANTHER" id="PTHR47219:SF4">
    <property type="entry name" value="TBC1 DOMAIN FAMILY MEMBER 10A"/>
    <property type="match status" value="1"/>
</dbReference>
<protein>
    <recommendedName>
        <fullName evidence="1">Rab-GAP TBC domain-containing protein</fullName>
    </recommendedName>
</protein>
<dbReference type="EMBL" id="BLKM01000586">
    <property type="protein sequence ID" value="GFG35841.1"/>
    <property type="molecule type" value="Genomic_DNA"/>
</dbReference>
<dbReference type="InterPro" id="IPR000195">
    <property type="entry name" value="Rab-GAP-TBC_dom"/>
</dbReference>
<keyword evidence="3" id="KW-1185">Reference proteome</keyword>
<evidence type="ECO:0000259" key="1">
    <source>
        <dbReference type="PROSITE" id="PS50086"/>
    </source>
</evidence>
<dbReference type="Pfam" id="PF00566">
    <property type="entry name" value="RabGAP-TBC"/>
    <property type="match status" value="1"/>
</dbReference>
<dbReference type="Gene3D" id="1.10.472.80">
    <property type="entry name" value="Ypt/Rab-GAP domain of gyp1p, domain 3"/>
    <property type="match status" value="1"/>
</dbReference>
<dbReference type="SUPFAM" id="SSF47923">
    <property type="entry name" value="Ypt/Rab-GAP domain of gyp1p"/>
    <property type="match status" value="2"/>
</dbReference>
<accession>A0A6L2PTA1</accession>